<dbReference type="Gene3D" id="3.40.50.1820">
    <property type="entry name" value="alpha/beta hydrolase"/>
    <property type="match status" value="1"/>
</dbReference>
<protein>
    <submittedName>
        <fullName evidence="2">Pimeloyl-ACP methyl ester carboxylesterase</fullName>
    </submittedName>
</protein>
<accession>A0A8S0XIE2</accession>
<name>A0A8S0XIE2_9GAMM</name>
<organism evidence="2 3">
    <name type="scientific">Candidatus Methylobacter favarea</name>
    <dbReference type="NCBI Taxonomy" id="2707345"/>
    <lineage>
        <taxon>Bacteria</taxon>
        <taxon>Pseudomonadati</taxon>
        <taxon>Pseudomonadota</taxon>
        <taxon>Gammaproteobacteria</taxon>
        <taxon>Methylococcales</taxon>
        <taxon>Methylococcaceae</taxon>
        <taxon>Methylobacter</taxon>
    </lineage>
</organism>
<dbReference type="PANTHER" id="PTHR43194:SF5">
    <property type="entry name" value="PIMELOYL-[ACYL-CARRIER PROTEIN] METHYL ESTER ESTERASE"/>
    <property type="match status" value="1"/>
</dbReference>
<gene>
    <name evidence="2" type="ORF">METHB2_260015</name>
</gene>
<keyword evidence="3" id="KW-1185">Reference proteome</keyword>
<dbReference type="InterPro" id="IPR050228">
    <property type="entry name" value="Carboxylesterase_BioH"/>
</dbReference>
<dbReference type="PRINTS" id="PR00111">
    <property type="entry name" value="ABHYDROLASE"/>
</dbReference>
<proteinExistence type="predicted"/>
<dbReference type="InterPro" id="IPR029058">
    <property type="entry name" value="AB_hydrolase_fold"/>
</dbReference>
<comment type="caution">
    <text evidence="2">The sequence shown here is derived from an EMBL/GenBank/DDBJ whole genome shotgun (WGS) entry which is preliminary data.</text>
</comment>
<dbReference type="PANTHER" id="PTHR43194">
    <property type="entry name" value="HYDROLASE ALPHA/BETA FOLD FAMILY"/>
    <property type="match status" value="1"/>
</dbReference>
<dbReference type="SUPFAM" id="SSF53474">
    <property type="entry name" value="alpha/beta-Hydrolases"/>
    <property type="match status" value="1"/>
</dbReference>
<sequence>MAEKDQAFLLLRGFLREQRHWGGFINQLQAEFPGRQIITLDIPGNGRLYKENSPCTIAEMTDHLRHQIHLKILVDGLTLIALSMGGMIAIDWMIRFPAEISKAVLINTSVRPFSPFYQRLRWQNYLLVIKALAMQRFEREKLILFLTSNLSTDNSRLLNDWAQWNKECPVSPANALRQLLATAKFSVPERPEQPVLIVSSRSDRLVHHQCSIDLAKAWSVPFIEHPSAGHDVPLDDPVWLSSHIGTWIRSLAME</sequence>
<evidence type="ECO:0000313" key="3">
    <source>
        <dbReference type="Proteomes" id="UP000494216"/>
    </source>
</evidence>
<dbReference type="AlphaFoldDB" id="A0A8S0XIE2"/>
<dbReference type="Pfam" id="PF00561">
    <property type="entry name" value="Abhydrolase_1"/>
    <property type="match status" value="1"/>
</dbReference>
<dbReference type="RefSeq" id="WP_174625562.1">
    <property type="nucleotide sequence ID" value="NZ_CADCXN010000054.1"/>
</dbReference>
<dbReference type="Proteomes" id="UP000494216">
    <property type="component" value="Unassembled WGS sequence"/>
</dbReference>
<dbReference type="InterPro" id="IPR000073">
    <property type="entry name" value="AB_hydrolase_1"/>
</dbReference>
<feature type="domain" description="AB hydrolase-1" evidence="1">
    <location>
        <begin position="7"/>
        <end position="237"/>
    </location>
</feature>
<dbReference type="EMBL" id="CADCXN010000054">
    <property type="protein sequence ID" value="CAA9890636.1"/>
    <property type="molecule type" value="Genomic_DNA"/>
</dbReference>
<evidence type="ECO:0000259" key="1">
    <source>
        <dbReference type="Pfam" id="PF00561"/>
    </source>
</evidence>
<reference evidence="2 3" key="1">
    <citation type="submission" date="2020-02" db="EMBL/GenBank/DDBJ databases">
        <authorList>
            <person name="Hogendoorn C."/>
        </authorList>
    </citation>
    <scope>NUCLEOTIDE SEQUENCE [LARGE SCALE GENOMIC DNA]</scope>
    <source>
        <strain evidence="2">METHB21</strain>
    </source>
</reference>
<evidence type="ECO:0000313" key="2">
    <source>
        <dbReference type="EMBL" id="CAA9890636.1"/>
    </source>
</evidence>